<feature type="region of interest" description="Disordered" evidence="1">
    <location>
        <begin position="1"/>
        <end position="23"/>
    </location>
</feature>
<feature type="compositionally biased region" description="Polar residues" evidence="1">
    <location>
        <begin position="1"/>
        <end position="12"/>
    </location>
</feature>
<organism evidence="2">
    <name type="scientific">Rhizophora mucronata</name>
    <name type="common">Asiatic mangrove</name>
    <dbReference type="NCBI Taxonomy" id="61149"/>
    <lineage>
        <taxon>Eukaryota</taxon>
        <taxon>Viridiplantae</taxon>
        <taxon>Streptophyta</taxon>
        <taxon>Embryophyta</taxon>
        <taxon>Tracheophyta</taxon>
        <taxon>Spermatophyta</taxon>
        <taxon>Magnoliopsida</taxon>
        <taxon>eudicotyledons</taxon>
        <taxon>Gunneridae</taxon>
        <taxon>Pentapetalae</taxon>
        <taxon>rosids</taxon>
        <taxon>fabids</taxon>
        <taxon>Malpighiales</taxon>
        <taxon>Rhizophoraceae</taxon>
        <taxon>Rhizophora</taxon>
    </lineage>
</organism>
<sequence length="23" mass="2584">MTSTRQGQSKTTFHPPPKPEEAK</sequence>
<dbReference type="EMBL" id="GGEC01012259">
    <property type="protein sequence ID" value="MBW92742.1"/>
    <property type="molecule type" value="Transcribed_RNA"/>
</dbReference>
<reference evidence="2" key="1">
    <citation type="submission" date="2018-02" db="EMBL/GenBank/DDBJ databases">
        <title>Rhizophora mucronata_Transcriptome.</title>
        <authorList>
            <person name="Meera S.P."/>
            <person name="Sreeshan A."/>
            <person name="Augustine A."/>
        </authorList>
    </citation>
    <scope>NUCLEOTIDE SEQUENCE</scope>
    <source>
        <tissue evidence="2">Leaf</tissue>
    </source>
</reference>
<accession>A0A2P2JGZ5</accession>
<dbReference type="AlphaFoldDB" id="A0A2P2JGZ5"/>
<name>A0A2P2JGZ5_RHIMU</name>
<proteinExistence type="predicted"/>
<evidence type="ECO:0000256" key="1">
    <source>
        <dbReference type="SAM" id="MobiDB-lite"/>
    </source>
</evidence>
<evidence type="ECO:0000313" key="2">
    <source>
        <dbReference type="EMBL" id="MBW92742.1"/>
    </source>
</evidence>
<protein>
    <submittedName>
        <fullName evidence="2">Uncharacterized protein</fullName>
    </submittedName>
</protein>